<evidence type="ECO:0000313" key="1">
    <source>
        <dbReference type="EMBL" id="SBP29830.1"/>
    </source>
</evidence>
<feature type="non-terminal residue" evidence="1">
    <location>
        <position position="1"/>
    </location>
</feature>
<reference evidence="1" key="2">
    <citation type="submission" date="2016-06" db="EMBL/GenBank/DDBJ databases">
        <title>The genome of a short-lived fish provides insights into sex chromosome evolution and the genetic control of aging.</title>
        <authorList>
            <person name="Reichwald K."/>
            <person name="Felder M."/>
            <person name="Petzold A."/>
            <person name="Koch P."/>
            <person name="Groth M."/>
            <person name="Platzer M."/>
        </authorList>
    </citation>
    <scope>NUCLEOTIDE SEQUENCE</scope>
    <source>
        <tissue evidence="1">Brain</tissue>
    </source>
</reference>
<dbReference type="EMBL" id="HADX01007598">
    <property type="protein sequence ID" value="SBP29830.1"/>
    <property type="molecule type" value="Transcribed_RNA"/>
</dbReference>
<gene>
    <name evidence="1" type="primary">SEPT2</name>
</gene>
<organism evidence="1">
    <name type="scientific">Iconisemion striatum</name>
    <dbReference type="NCBI Taxonomy" id="60296"/>
    <lineage>
        <taxon>Eukaryota</taxon>
        <taxon>Metazoa</taxon>
        <taxon>Chordata</taxon>
        <taxon>Craniata</taxon>
        <taxon>Vertebrata</taxon>
        <taxon>Euteleostomi</taxon>
        <taxon>Actinopterygii</taxon>
        <taxon>Neopterygii</taxon>
        <taxon>Teleostei</taxon>
        <taxon>Neoteleostei</taxon>
        <taxon>Acanthomorphata</taxon>
        <taxon>Ovalentaria</taxon>
        <taxon>Atherinomorphae</taxon>
        <taxon>Cyprinodontiformes</taxon>
        <taxon>Nothobranchiidae</taxon>
        <taxon>Iconisemion</taxon>
    </lineage>
</organism>
<protein>
    <submittedName>
        <fullName evidence="1">Septin 2</fullName>
    </submittedName>
</protein>
<name>A0A1A7YIS9_9TELE</name>
<accession>A0A1A7YIS9</accession>
<dbReference type="AlphaFoldDB" id="A0A1A7YIS9"/>
<reference evidence="1" key="1">
    <citation type="submission" date="2016-05" db="EMBL/GenBank/DDBJ databases">
        <authorList>
            <person name="Lavstsen T."/>
            <person name="Jespersen J.S."/>
        </authorList>
    </citation>
    <scope>NUCLEOTIDE SEQUENCE</scope>
    <source>
        <tissue evidence="1">Brain</tissue>
    </source>
</reference>
<proteinExistence type="predicted"/>
<sequence>TLVSKPVQNKAVVSLSHHLSLDSLPSGLDLSSPMRGLLEVLLCVFGIWGRTSSALTAKASCFMSL</sequence>
<feature type="non-terminal residue" evidence="1">
    <location>
        <position position="65"/>
    </location>
</feature>